<evidence type="ECO:0000313" key="3">
    <source>
        <dbReference type="Proteomes" id="UP000297229"/>
    </source>
</evidence>
<dbReference type="InterPro" id="IPR008928">
    <property type="entry name" value="6-hairpin_glycosidase_sf"/>
</dbReference>
<dbReference type="OrthoDB" id="9984024at2759"/>
<proteinExistence type="predicted"/>
<reference evidence="2 3" key="1">
    <citation type="submission" date="2017-12" db="EMBL/GenBank/DDBJ databases">
        <title>Comparative genomics of Botrytis spp.</title>
        <authorList>
            <person name="Valero-Jimenez C.A."/>
            <person name="Tapia P."/>
            <person name="Veloso J."/>
            <person name="Silva-Moreno E."/>
            <person name="Staats M."/>
            <person name="Valdes J.H."/>
            <person name="Van Kan J.A.L."/>
        </authorList>
    </citation>
    <scope>NUCLEOTIDE SEQUENCE [LARGE SCALE GENOMIC DNA]</scope>
    <source>
        <strain evidence="2 3">Be9601</strain>
    </source>
</reference>
<dbReference type="Proteomes" id="UP000297229">
    <property type="component" value="Unassembled WGS sequence"/>
</dbReference>
<feature type="compositionally biased region" description="Polar residues" evidence="1">
    <location>
        <begin position="27"/>
        <end position="38"/>
    </location>
</feature>
<accession>A0A4Z1JCN4</accession>
<dbReference type="STRING" id="278938.A0A4Z1JCN4"/>
<protein>
    <submittedName>
        <fullName evidence="2">Uncharacterized protein</fullName>
    </submittedName>
</protein>
<dbReference type="Pfam" id="PF03663">
    <property type="entry name" value="Glyco_hydro_76"/>
    <property type="match status" value="1"/>
</dbReference>
<dbReference type="PANTHER" id="PTHR47791:SF3">
    <property type="entry name" value="MEIOTICALLY UP-REGULATED GENE 191 PROTEIN"/>
    <property type="match status" value="1"/>
</dbReference>
<dbReference type="SUPFAM" id="SSF48208">
    <property type="entry name" value="Six-hairpin glycosidases"/>
    <property type="match status" value="1"/>
</dbReference>
<sequence>MRQFVKKSIRKVKQKIKRRDQDPTPPQEQSTSSEQTGEMATEQQQSTISEQTDEVTTEQQQSRIPEQTDEVTTEQQQSLIPEEPPGMTLEEHLRALHVHQNVEHVDEPYDEDLVRFQAQLPRPDPFKPPISSFFRNESYIFEAKNCETESGTLAEETFQYFYCREKHQFQGKVEHESTLGKENDFAYVLWPVSIMLHAAADCLSHSRINQVEKVQQEYWNKDYHAFCAWKMFLGNKDIYYDDNAHVVQALVSSYEVTGQLEFLLQAKDVLECFIMPFAEKESGGIAWHLSDKTVRAACSVGPAAVSALRIRALPSTHVIETRDKAESYLRFATILLTWLQENLQDPKDKLIWDQLKIKEDGSTEIERTKWSYNSGFAIHGFTLLYEATNDLRYLSTAIEIAEAAMDPEGALFDHCNPNLSQRMLSDGSFFLHHLVDGYLALSKHAHTKKLRNEIVRIAKWGKEFMRDREDSLYYRGSRPYTISPKHARQFYKKFGVGKTGEQNMQERDKDGNLCKTMIGCASWARIIHAAEIVEASIAKDSEDERANEGVRETTDAMQI</sequence>
<dbReference type="GO" id="GO:0005975">
    <property type="term" value="P:carbohydrate metabolic process"/>
    <property type="evidence" value="ECO:0007669"/>
    <property type="project" value="InterPro"/>
</dbReference>
<comment type="caution">
    <text evidence="2">The sequence shown here is derived from an EMBL/GenBank/DDBJ whole genome shotgun (WGS) entry which is preliminary data.</text>
</comment>
<gene>
    <name evidence="2" type="ORF">BELL_0636g00070</name>
</gene>
<dbReference type="InterPro" id="IPR005198">
    <property type="entry name" value="Glyco_hydro_76"/>
</dbReference>
<dbReference type="EMBL" id="PQXM01000634">
    <property type="protein sequence ID" value="TGO70984.1"/>
    <property type="molecule type" value="Genomic_DNA"/>
</dbReference>
<evidence type="ECO:0000313" key="2">
    <source>
        <dbReference type="EMBL" id="TGO70984.1"/>
    </source>
</evidence>
<evidence type="ECO:0000256" key="1">
    <source>
        <dbReference type="SAM" id="MobiDB-lite"/>
    </source>
</evidence>
<feature type="compositionally biased region" description="Basic residues" evidence="1">
    <location>
        <begin position="1"/>
        <end position="18"/>
    </location>
</feature>
<feature type="region of interest" description="Disordered" evidence="1">
    <location>
        <begin position="540"/>
        <end position="559"/>
    </location>
</feature>
<keyword evidence="3" id="KW-1185">Reference proteome</keyword>
<feature type="region of interest" description="Disordered" evidence="1">
    <location>
        <begin position="1"/>
        <end position="84"/>
    </location>
</feature>
<name>A0A4Z1JCN4_9HELO</name>
<dbReference type="PANTHER" id="PTHR47791">
    <property type="entry name" value="MEIOTICALLY UP-REGULATED GENE 191 PROTEIN"/>
    <property type="match status" value="1"/>
</dbReference>
<dbReference type="InterPro" id="IPR053169">
    <property type="entry name" value="MUG_Protein"/>
</dbReference>
<organism evidence="2 3">
    <name type="scientific">Botrytis elliptica</name>
    <dbReference type="NCBI Taxonomy" id="278938"/>
    <lineage>
        <taxon>Eukaryota</taxon>
        <taxon>Fungi</taxon>
        <taxon>Dikarya</taxon>
        <taxon>Ascomycota</taxon>
        <taxon>Pezizomycotina</taxon>
        <taxon>Leotiomycetes</taxon>
        <taxon>Helotiales</taxon>
        <taxon>Sclerotiniaceae</taxon>
        <taxon>Botrytis</taxon>
    </lineage>
</organism>
<dbReference type="AlphaFoldDB" id="A0A4Z1JCN4"/>
<feature type="compositionally biased region" description="Low complexity" evidence="1">
    <location>
        <begin position="41"/>
        <end position="50"/>
    </location>
</feature>
<dbReference type="Gene3D" id="1.50.10.20">
    <property type="match status" value="1"/>
</dbReference>